<dbReference type="Proteomes" id="UP001172457">
    <property type="component" value="Chromosome 3"/>
</dbReference>
<feature type="region of interest" description="Disordered" evidence="1">
    <location>
        <begin position="242"/>
        <end position="263"/>
    </location>
</feature>
<evidence type="ECO:0000313" key="4">
    <source>
        <dbReference type="Proteomes" id="UP001172457"/>
    </source>
</evidence>
<feature type="compositionally biased region" description="Basic and acidic residues" evidence="1">
    <location>
        <begin position="249"/>
        <end position="263"/>
    </location>
</feature>
<feature type="domain" description="Reverse transcriptase zinc-binding" evidence="2">
    <location>
        <begin position="29"/>
        <end position="91"/>
    </location>
</feature>
<dbReference type="EMBL" id="JARYMX010000003">
    <property type="protein sequence ID" value="KAJ9556005.1"/>
    <property type="molecule type" value="Genomic_DNA"/>
</dbReference>
<comment type="caution">
    <text evidence="3">The sequence shown here is derived from an EMBL/GenBank/DDBJ whole genome shotgun (WGS) entry which is preliminary data.</text>
</comment>
<dbReference type="AlphaFoldDB" id="A0AA38T7X0"/>
<evidence type="ECO:0000313" key="3">
    <source>
        <dbReference type="EMBL" id="KAJ9556005.1"/>
    </source>
</evidence>
<dbReference type="InterPro" id="IPR026960">
    <property type="entry name" value="RVT-Znf"/>
</dbReference>
<evidence type="ECO:0000256" key="1">
    <source>
        <dbReference type="SAM" id="MobiDB-lite"/>
    </source>
</evidence>
<protein>
    <recommendedName>
        <fullName evidence="2">Reverse transcriptase zinc-binding domain-containing protein</fullName>
    </recommendedName>
</protein>
<evidence type="ECO:0000259" key="2">
    <source>
        <dbReference type="Pfam" id="PF13966"/>
    </source>
</evidence>
<accession>A0AA38T7X0</accession>
<name>A0AA38T7X0_9ASTR</name>
<gene>
    <name evidence="3" type="ORF">OSB04_010619</name>
</gene>
<organism evidence="3 4">
    <name type="scientific">Centaurea solstitialis</name>
    <name type="common">yellow star-thistle</name>
    <dbReference type="NCBI Taxonomy" id="347529"/>
    <lineage>
        <taxon>Eukaryota</taxon>
        <taxon>Viridiplantae</taxon>
        <taxon>Streptophyta</taxon>
        <taxon>Embryophyta</taxon>
        <taxon>Tracheophyta</taxon>
        <taxon>Spermatophyta</taxon>
        <taxon>Magnoliopsida</taxon>
        <taxon>eudicotyledons</taxon>
        <taxon>Gunneridae</taxon>
        <taxon>Pentapetalae</taxon>
        <taxon>asterids</taxon>
        <taxon>campanulids</taxon>
        <taxon>Asterales</taxon>
        <taxon>Asteraceae</taxon>
        <taxon>Carduoideae</taxon>
        <taxon>Cardueae</taxon>
        <taxon>Centaureinae</taxon>
        <taxon>Centaurea</taxon>
    </lineage>
</organism>
<keyword evidence="4" id="KW-1185">Reference proteome</keyword>
<sequence>MGLSANEEFNVGSIRKALTDIILRRGRPNRVWNKIVPLKVRICNWRARIDRLPTKVNLIKRNLLIEDDTCALCNTTSKTNDHVFIGCQKTIEVQNNINLAELYDAHGLYTLTPPSNSIGGRTTQIEFGNKFTKSSWNVRFDEDIGRLISSRNRLELNGVEYDMLSNKMAVYLDMFRSFMKYVIVSNLNGPGVVTPYRCRESSILSFSTRTRGGKLLLVAPEMKESPRKNQYSVVERRSVISLSKSASENPHRVNEDVDEKNRP</sequence>
<dbReference type="Pfam" id="PF13966">
    <property type="entry name" value="zf-RVT"/>
    <property type="match status" value="1"/>
</dbReference>
<reference evidence="3" key="1">
    <citation type="submission" date="2023-03" db="EMBL/GenBank/DDBJ databases">
        <title>Chromosome-scale reference genome and RAD-based genetic map of yellow starthistle (Centaurea solstitialis) reveal putative structural variation and QTLs associated with invader traits.</title>
        <authorList>
            <person name="Reatini B."/>
            <person name="Cang F.A."/>
            <person name="Jiang Q."/>
            <person name="Mckibben M.T.W."/>
            <person name="Barker M.S."/>
            <person name="Rieseberg L.H."/>
            <person name="Dlugosch K.M."/>
        </authorList>
    </citation>
    <scope>NUCLEOTIDE SEQUENCE</scope>
    <source>
        <strain evidence="3">CAN-66</strain>
        <tissue evidence="3">Leaf</tissue>
    </source>
</reference>
<proteinExistence type="predicted"/>